<reference evidence="1 2" key="1">
    <citation type="submission" date="2019-09" db="EMBL/GenBank/DDBJ databases">
        <title>Draft genome sequence of various Type strains from the CCUG.</title>
        <authorList>
            <person name="Pineiro-Iglesias B."/>
            <person name="Tunovic T."/>
            <person name="Unosson C."/>
            <person name="Inganas E."/>
            <person name="Ohlen M."/>
            <person name="Cardew S."/>
            <person name="Jensie-Markopoulos S."/>
            <person name="Salva-Serra F."/>
            <person name="Jaen-Luchoro D."/>
            <person name="Karlsson R."/>
            <person name="Svensson-Stadler L."/>
            <person name="Chun J."/>
            <person name="Moore E."/>
        </authorList>
    </citation>
    <scope>NUCLEOTIDE SEQUENCE [LARGE SCALE GENOMIC DNA]</scope>
    <source>
        <strain evidence="1 2">CCUG 56969T</strain>
    </source>
</reference>
<comment type="caution">
    <text evidence="1">The sequence shown here is derived from an EMBL/GenBank/DDBJ whole genome shotgun (WGS) entry which is preliminary data.</text>
</comment>
<proteinExistence type="predicted"/>
<sequence>MIYGTRADSSIEDRIAAESVRERVFLAVQELCVGRGDVRSRLIPAINTLLPLSASEFPEVLQSDFEWVMSESMKYKSDIPMHRSDLEATMKRIYNSTGEKIAQRIFDMYKAIQDIRGFPLLGNRKPSE</sequence>
<keyword evidence="2" id="KW-1185">Reference proteome</keyword>
<protein>
    <submittedName>
        <fullName evidence="1">Uncharacterized protein</fullName>
    </submittedName>
</protein>
<dbReference type="RefSeq" id="WP_086713735.1">
    <property type="nucleotide sequence ID" value="NZ_AP025493.1"/>
</dbReference>
<evidence type="ECO:0000313" key="1">
    <source>
        <dbReference type="EMBL" id="KAA8679853.1"/>
    </source>
</evidence>
<organism evidence="1 2">
    <name type="scientific">Vibrio gigantis</name>
    <dbReference type="NCBI Taxonomy" id="296199"/>
    <lineage>
        <taxon>Bacteria</taxon>
        <taxon>Pseudomonadati</taxon>
        <taxon>Pseudomonadota</taxon>
        <taxon>Gammaproteobacteria</taxon>
        <taxon>Vibrionales</taxon>
        <taxon>Vibrionaceae</taxon>
        <taxon>Vibrio</taxon>
    </lineage>
</organism>
<dbReference type="AlphaFoldDB" id="A0A5M9P3Z5"/>
<dbReference type="EMBL" id="VXJS01000002">
    <property type="protein sequence ID" value="KAA8679853.1"/>
    <property type="molecule type" value="Genomic_DNA"/>
</dbReference>
<dbReference type="Proteomes" id="UP000322521">
    <property type="component" value="Unassembled WGS sequence"/>
</dbReference>
<evidence type="ECO:0000313" key="2">
    <source>
        <dbReference type="Proteomes" id="UP000322521"/>
    </source>
</evidence>
<accession>A0A5M9P3Z5</accession>
<name>A0A5M9P3Z5_9VIBR</name>
<gene>
    <name evidence="1" type="ORF">F4W18_06430</name>
</gene>